<sequence length="51" mass="5119">MDSCNRWSARGRPIVGGSSRTGAPSGGGAGVADGAATRLSSSRTSYKDQDC</sequence>
<evidence type="ECO:0000313" key="3">
    <source>
        <dbReference type="Proteomes" id="UP000030760"/>
    </source>
</evidence>
<gene>
    <name evidence="2" type="ORF">SBD_8012</name>
</gene>
<name>M3EN42_9ACTN</name>
<dbReference type="Proteomes" id="UP000030760">
    <property type="component" value="Unassembled WGS sequence"/>
</dbReference>
<dbReference type="AlphaFoldDB" id="M3EN42"/>
<feature type="region of interest" description="Disordered" evidence="1">
    <location>
        <begin position="1"/>
        <end position="51"/>
    </location>
</feature>
<accession>M3EN42</accession>
<evidence type="ECO:0000256" key="1">
    <source>
        <dbReference type="SAM" id="MobiDB-lite"/>
    </source>
</evidence>
<proteinExistence type="predicted"/>
<dbReference type="EMBL" id="KB405098">
    <property type="protein sequence ID" value="EMF50448.1"/>
    <property type="molecule type" value="Genomic_DNA"/>
</dbReference>
<organism evidence="2 3">
    <name type="scientific">Streptomyces bottropensis ATCC 25435</name>
    <dbReference type="NCBI Taxonomy" id="1054862"/>
    <lineage>
        <taxon>Bacteria</taxon>
        <taxon>Bacillati</taxon>
        <taxon>Actinomycetota</taxon>
        <taxon>Actinomycetes</taxon>
        <taxon>Kitasatosporales</taxon>
        <taxon>Streptomycetaceae</taxon>
        <taxon>Streptomyces</taxon>
    </lineage>
</organism>
<evidence type="ECO:0000313" key="2">
    <source>
        <dbReference type="EMBL" id="EMF50448.1"/>
    </source>
</evidence>
<reference evidence="3" key="1">
    <citation type="journal article" date="2013" name="Genome Announc.">
        <title>Draft Genome Sequence of Streptomyces bottropensis ATCC 25435, a Bottromycin-Producing Actinomycete.</title>
        <authorList>
            <person name="Zhang H."/>
            <person name="Zhou W."/>
            <person name="Zhuang Y."/>
            <person name="Liang X."/>
            <person name="Liu T."/>
        </authorList>
    </citation>
    <scope>NUCLEOTIDE SEQUENCE [LARGE SCALE GENOMIC DNA]</scope>
    <source>
        <strain evidence="3">ATCC 25435</strain>
    </source>
</reference>
<protein>
    <submittedName>
        <fullName evidence="2">Uncharacterized protein</fullName>
    </submittedName>
</protein>